<accession>A0ACB9SFT2</accession>
<comment type="caution">
    <text evidence="1">The sequence shown here is derived from an EMBL/GenBank/DDBJ whole genome shotgun (WGS) entry which is preliminary data.</text>
</comment>
<reference evidence="2" key="1">
    <citation type="journal article" date="2023" name="Front. Plant Sci.">
        <title>Chromosomal-level genome assembly of Melastoma candidum provides insights into trichome evolution.</title>
        <authorList>
            <person name="Zhong Y."/>
            <person name="Wu W."/>
            <person name="Sun C."/>
            <person name="Zou P."/>
            <person name="Liu Y."/>
            <person name="Dai S."/>
            <person name="Zhou R."/>
        </authorList>
    </citation>
    <scope>NUCLEOTIDE SEQUENCE [LARGE SCALE GENOMIC DNA]</scope>
</reference>
<evidence type="ECO:0000313" key="2">
    <source>
        <dbReference type="Proteomes" id="UP001057402"/>
    </source>
</evidence>
<name>A0ACB9SFT2_9MYRT</name>
<protein>
    <submittedName>
        <fullName evidence="1">Uncharacterized protein</fullName>
    </submittedName>
</protein>
<evidence type="ECO:0000313" key="1">
    <source>
        <dbReference type="EMBL" id="KAI4389381.1"/>
    </source>
</evidence>
<organism evidence="1 2">
    <name type="scientific">Melastoma candidum</name>
    <dbReference type="NCBI Taxonomy" id="119954"/>
    <lineage>
        <taxon>Eukaryota</taxon>
        <taxon>Viridiplantae</taxon>
        <taxon>Streptophyta</taxon>
        <taxon>Embryophyta</taxon>
        <taxon>Tracheophyta</taxon>
        <taxon>Spermatophyta</taxon>
        <taxon>Magnoliopsida</taxon>
        <taxon>eudicotyledons</taxon>
        <taxon>Gunneridae</taxon>
        <taxon>Pentapetalae</taxon>
        <taxon>rosids</taxon>
        <taxon>malvids</taxon>
        <taxon>Myrtales</taxon>
        <taxon>Melastomataceae</taxon>
        <taxon>Melastomatoideae</taxon>
        <taxon>Melastomateae</taxon>
        <taxon>Melastoma</taxon>
    </lineage>
</organism>
<proteinExistence type="predicted"/>
<sequence length="951" mass="106298">MAGRGAIRRVAEEEEPMVPVFTVIKNGAILKNIFVISNDAMPLLEEEEVRPFDLTDDVEGREEVLIVGRHPDCDVLLTHPSISRFHLKILSNPTARKLFVMDLSSVHGTWISDSRIDPGALVELNEGDTIRIGGSSRVYRLHWVSLSRAYDGENPFISGMDLALFREEDEENEVAALVEARQGDYDGEVEIAESADEEIPQNKDLSVIEGFTNNCTDLTMEDSIASLALHDLEKAENSPEFLNPVRGNLPVDPFQINSETRLDGPARLGAPLRTDNEMCDEEQSRQAISESENLRGPSEPEICEDKENDLSGNQWPNGIRCSSPALGAVSFSPATPSETGNPRSGEPVEIVSITCVDAAETTKAGGNQSGNEKGVLQNHIGGPSVVSTTISVADNNILAAVTHQHSNEENTNAEGSSVKRWLFTDREKDKSSLKISATKSKIWSRRGKPEGVLQLQTGNARSRAKRAALHQHENENQLLDKKEKDTITWDCSNSSFEEEEVFTPDKENMTPNALVLRLLHKFGKKGSGEEEGREEIFTPDKENMTPNTRLLRSVHKIGKLKSEGGEEEEEEEGEMFTPDKENMTLNTRMLKSLNKISKKMGGELVPADSIKRRSHSKLSCLGSITADSNINSSEKERKTLEDLRKQGTQQLQLTSHPLLEITETRKGPGRTPLQYLQTSLSSQHATRDRNLSVSEKRDMGNTFSNICPLNQDNDGQTMNWMMVVDITSFLDKKSRKSLQLLRGLKGTQLLIPRTVIRELECLKLRSGLFRRATDVSSLLEWIELCMVTTPWWIRVQTKPEEERSIAPTPPTSPCSTDMSIWGNQCEINSPTSEDHILEHALLLSRTQADRRVILISNDVTMKIKAMAEGMICETAQEFQTSLVNPFSDRFMWRSSIARGQTWSGSHDEVLREMIYHQQPPSMKKQSRGEHAKGLKLILLHNLHYGKQISLK</sequence>
<dbReference type="EMBL" id="CM042880">
    <property type="protein sequence ID" value="KAI4389381.1"/>
    <property type="molecule type" value="Genomic_DNA"/>
</dbReference>
<dbReference type="Proteomes" id="UP001057402">
    <property type="component" value="Chromosome 1"/>
</dbReference>
<gene>
    <name evidence="1" type="ORF">MLD38_001613</name>
</gene>
<keyword evidence="2" id="KW-1185">Reference proteome</keyword>